<protein>
    <submittedName>
        <fullName evidence="1">Uncharacterized protein</fullName>
    </submittedName>
</protein>
<name>A0ABR0SSI2_9HYPO</name>
<comment type="caution">
    <text evidence="1">The sequence shown here is derived from an EMBL/GenBank/DDBJ whole genome shotgun (WGS) entry which is preliminary data.</text>
</comment>
<evidence type="ECO:0000313" key="1">
    <source>
        <dbReference type="EMBL" id="KAK5995073.1"/>
    </source>
</evidence>
<sequence>MRIWNFDRLGGIASDHFDINERLAAIHLDHPRIPLDEREGPWIRSLDNNVWRKRFVEIKRDASEPVSQSDHALDHVVKAKWHGRTFILEDIVAKLGNRGRSSFIKDHGIFVREILLTGKGDAFWESQILELRGYDKDNL</sequence>
<organism evidence="1 2">
    <name type="scientific">Cladobotryum mycophilum</name>
    <dbReference type="NCBI Taxonomy" id="491253"/>
    <lineage>
        <taxon>Eukaryota</taxon>
        <taxon>Fungi</taxon>
        <taxon>Dikarya</taxon>
        <taxon>Ascomycota</taxon>
        <taxon>Pezizomycotina</taxon>
        <taxon>Sordariomycetes</taxon>
        <taxon>Hypocreomycetidae</taxon>
        <taxon>Hypocreales</taxon>
        <taxon>Hypocreaceae</taxon>
        <taxon>Cladobotryum</taxon>
    </lineage>
</organism>
<accession>A0ABR0SSI2</accession>
<dbReference type="EMBL" id="JAVFKD010000004">
    <property type="protein sequence ID" value="KAK5995073.1"/>
    <property type="molecule type" value="Genomic_DNA"/>
</dbReference>
<gene>
    <name evidence="1" type="ORF">PT974_03466</name>
</gene>
<proteinExistence type="predicted"/>
<dbReference type="Proteomes" id="UP001338125">
    <property type="component" value="Unassembled WGS sequence"/>
</dbReference>
<evidence type="ECO:0000313" key="2">
    <source>
        <dbReference type="Proteomes" id="UP001338125"/>
    </source>
</evidence>
<reference evidence="1 2" key="1">
    <citation type="submission" date="2024-01" db="EMBL/GenBank/DDBJ databases">
        <title>Complete genome of Cladobotryum mycophilum ATHUM6906.</title>
        <authorList>
            <person name="Christinaki A.C."/>
            <person name="Myridakis A.I."/>
            <person name="Kouvelis V.N."/>
        </authorList>
    </citation>
    <scope>NUCLEOTIDE SEQUENCE [LARGE SCALE GENOMIC DNA]</scope>
    <source>
        <strain evidence="1 2">ATHUM6906</strain>
    </source>
</reference>
<keyword evidence="2" id="KW-1185">Reference proteome</keyword>